<feature type="transmembrane region" description="Helical" evidence="1">
    <location>
        <begin position="55"/>
        <end position="74"/>
    </location>
</feature>
<keyword evidence="1" id="KW-1133">Transmembrane helix</keyword>
<proteinExistence type="evidence at transcript level"/>
<protein>
    <submittedName>
        <fullName evidence="2">Uncharacterized protein</fullName>
    </submittedName>
</protein>
<dbReference type="AlphaFoldDB" id="Q2EGR8"/>
<evidence type="ECO:0000256" key="1">
    <source>
        <dbReference type="SAM" id="Phobius"/>
    </source>
</evidence>
<keyword evidence="1" id="KW-0812">Transmembrane</keyword>
<keyword evidence="1" id="KW-0472">Membrane</keyword>
<sequence length="112" mass="13333">TKCMQGDFHYARDSYHWKSLSSSHLHVPFSNILRNSMRTHSEARTHTHTHTHTHVYYFGLNPLLALTWVHWLYLHGMIKLSQQFMIGSFPTKPYIEIYFQDDGYSIYLIDLC</sequence>
<dbReference type="EMBL" id="DQ381242">
    <property type="protein sequence ID" value="ABD38649.1"/>
    <property type="molecule type" value="mRNA"/>
</dbReference>
<reference evidence="2" key="1">
    <citation type="submission" date="2006-01" db="EMBL/GenBank/DDBJ databases">
        <title>Channel catfish gene expression after Edwardsiella ictaluri infection.</title>
        <authorList>
            <person name="Yeh H.-Y."/>
            <person name="Klesius P.H."/>
        </authorList>
    </citation>
    <scope>NUCLEOTIDE SEQUENCE</scope>
    <source>
        <tissue evidence="2">Ovary</tissue>
    </source>
</reference>
<accession>Q2EGR8</accession>
<feature type="non-terminal residue" evidence="2">
    <location>
        <position position="1"/>
    </location>
</feature>
<evidence type="ECO:0000313" key="2">
    <source>
        <dbReference type="EMBL" id="ABD38649.1"/>
    </source>
</evidence>
<organism evidence="2">
    <name type="scientific">Ictalurus punctatus</name>
    <name type="common">Channel catfish</name>
    <name type="synonym">Silurus punctatus</name>
    <dbReference type="NCBI Taxonomy" id="7998"/>
    <lineage>
        <taxon>Eukaryota</taxon>
        <taxon>Metazoa</taxon>
        <taxon>Chordata</taxon>
        <taxon>Craniata</taxon>
        <taxon>Vertebrata</taxon>
        <taxon>Euteleostomi</taxon>
        <taxon>Actinopterygii</taxon>
        <taxon>Neopterygii</taxon>
        <taxon>Teleostei</taxon>
        <taxon>Ostariophysi</taxon>
        <taxon>Siluriformes</taxon>
        <taxon>Ictaluridae</taxon>
        <taxon>Ictalurus</taxon>
    </lineage>
</organism>
<name>Q2EGR8_ICTPU</name>
<feature type="non-terminal residue" evidence="2">
    <location>
        <position position="112"/>
    </location>
</feature>